<accession>A0A7Y3SYX2</accession>
<evidence type="ECO:0000256" key="7">
    <source>
        <dbReference type="ARBA" id="ARBA00032230"/>
    </source>
</evidence>
<dbReference type="Pfam" id="PF02836">
    <property type="entry name" value="Glyco_hydro_2_C"/>
    <property type="match status" value="1"/>
</dbReference>
<evidence type="ECO:0000259" key="9">
    <source>
        <dbReference type="SMART" id="SM01038"/>
    </source>
</evidence>
<dbReference type="Proteomes" id="UP000531659">
    <property type="component" value="Unassembled WGS sequence"/>
</dbReference>
<dbReference type="PANTHER" id="PTHR46323">
    <property type="entry name" value="BETA-GALACTOSIDASE"/>
    <property type="match status" value="1"/>
</dbReference>
<dbReference type="InterPro" id="IPR006101">
    <property type="entry name" value="Glyco_hydro_2"/>
</dbReference>
<dbReference type="PANTHER" id="PTHR46323:SF2">
    <property type="entry name" value="BETA-GALACTOSIDASE"/>
    <property type="match status" value="1"/>
</dbReference>
<keyword evidence="6 8" id="KW-0326">Glycosidase</keyword>
<dbReference type="SUPFAM" id="SSF51445">
    <property type="entry name" value="(Trans)glycosidases"/>
    <property type="match status" value="1"/>
</dbReference>
<dbReference type="PROSITE" id="PS00719">
    <property type="entry name" value="GLYCOSYL_HYDROL_F2_1"/>
    <property type="match status" value="1"/>
</dbReference>
<organism evidence="10 11">
    <name type="scientific">Clostridium estertheticum</name>
    <dbReference type="NCBI Taxonomy" id="238834"/>
    <lineage>
        <taxon>Bacteria</taxon>
        <taxon>Bacillati</taxon>
        <taxon>Bacillota</taxon>
        <taxon>Clostridia</taxon>
        <taxon>Eubacteriales</taxon>
        <taxon>Clostridiaceae</taxon>
        <taxon>Clostridium</taxon>
    </lineage>
</organism>
<evidence type="ECO:0000256" key="8">
    <source>
        <dbReference type="RuleBase" id="RU361154"/>
    </source>
</evidence>
<dbReference type="InterPro" id="IPR006103">
    <property type="entry name" value="Glyco_hydro_2_cat"/>
</dbReference>
<dbReference type="InterPro" id="IPR023232">
    <property type="entry name" value="Glyco_hydro_2_AS"/>
</dbReference>
<name>A0A7Y3SYX2_9CLOT</name>
<dbReference type="InterPro" id="IPR013783">
    <property type="entry name" value="Ig-like_fold"/>
</dbReference>
<dbReference type="InterPro" id="IPR004199">
    <property type="entry name" value="B-gal_small/dom_5"/>
</dbReference>
<dbReference type="GO" id="GO:0009341">
    <property type="term" value="C:beta-galactosidase complex"/>
    <property type="evidence" value="ECO:0007669"/>
    <property type="project" value="InterPro"/>
</dbReference>
<dbReference type="SUPFAM" id="SSF49785">
    <property type="entry name" value="Galactose-binding domain-like"/>
    <property type="match status" value="1"/>
</dbReference>
<comment type="similarity">
    <text evidence="2 8">Belongs to the glycosyl hydrolase 2 family.</text>
</comment>
<dbReference type="InterPro" id="IPR011013">
    <property type="entry name" value="Gal_mutarotase_sf_dom"/>
</dbReference>
<dbReference type="InterPro" id="IPR014718">
    <property type="entry name" value="GH-type_carb-bd"/>
</dbReference>
<dbReference type="Gene3D" id="3.20.20.80">
    <property type="entry name" value="Glycosidases"/>
    <property type="match status" value="1"/>
</dbReference>
<protein>
    <recommendedName>
        <fullName evidence="4 8">Beta-galactosidase</fullName>
        <ecNumber evidence="3 8">3.2.1.23</ecNumber>
    </recommendedName>
    <alternativeName>
        <fullName evidence="7 8">Lactase</fullName>
    </alternativeName>
</protein>
<dbReference type="GO" id="GO:0030246">
    <property type="term" value="F:carbohydrate binding"/>
    <property type="evidence" value="ECO:0007669"/>
    <property type="project" value="InterPro"/>
</dbReference>
<comment type="caution">
    <text evidence="10">The sequence shown here is derived from an EMBL/GenBank/DDBJ whole genome shotgun (WGS) entry which is preliminary data.</text>
</comment>
<dbReference type="SUPFAM" id="SSF49303">
    <property type="entry name" value="beta-Galactosidase/glucuronidase domain"/>
    <property type="match status" value="2"/>
</dbReference>
<dbReference type="InterPro" id="IPR017853">
    <property type="entry name" value="GH"/>
</dbReference>
<dbReference type="InterPro" id="IPR006104">
    <property type="entry name" value="Glyco_hydro_2_N"/>
</dbReference>
<comment type="catalytic activity">
    <reaction evidence="1 8">
        <text>Hydrolysis of terminal non-reducing beta-D-galactose residues in beta-D-galactosides.</text>
        <dbReference type="EC" id="3.2.1.23"/>
    </reaction>
</comment>
<keyword evidence="5 8" id="KW-0378">Hydrolase</keyword>
<gene>
    <name evidence="10" type="ORF">HLQ16_17600</name>
</gene>
<dbReference type="InterPro" id="IPR023230">
    <property type="entry name" value="Glyco_hydro_2_CS"/>
</dbReference>
<dbReference type="AlphaFoldDB" id="A0A7Y3SYX2"/>
<dbReference type="EMBL" id="JABEYB010000015">
    <property type="protein sequence ID" value="NNU77747.1"/>
    <property type="molecule type" value="Genomic_DNA"/>
</dbReference>
<dbReference type="GO" id="GO:0004565">
    <property type="term" value="F:beta-galactosidase activity"/>
    <property type="evidence" value="ECO:0007669"/>
    <property type="project" value="UniProtKB-EC"/>
</dbReference>
<evidence type="ECO:0000256" key="6">
    <source>
        <dbReference type="ARBA" id="ARBA00023295"/>
    </source>
</evidence>
<dbReference type="InterPro" id="IPR036156">
    <property type="entry name" value="Beta-gal/glucu_dom_sf"/>
</dbReference>
<evidence type="ECO:0000313" key="10">
    <source>
        <dbReference type="EMBL" id="NNU77747.1"/>
    </source>
</evidence>
<dbReference type="RefSeq" id="WP_171298373.1">
    <property type="nucleotide sequence ID" value="NZ_CP087098.1"/>
</dbReference>
<dbReference type="GO" id="GO:0005990">
    <property type="term" value="P:lactose catabolic process"/>
    <property type="evidence" value="ECO:0007669"/>
    <property type="project" value="TreeGrafter"/>
</dbReference>
<reference evidence="10 11" key="1">
    <citation type="submission" date="2020-05" db="EMBL/GenBank/DDBJ databases">
        <title>Complete genome of Clostridium estertheticum subspecies estertheticum, isolated from Vacuum packed lamb meat from New Zealand imported to Switzerland.</title>
        <authorList>
            <person name="Wambui J."/>
            <person name="Stevens M.J.A."/>
            <person name="Stephan R."/>
        </authorList>
    </citation>
    <scope>NUCLEOTIDE SEQUENCE [LARGE SCALE GENOMIC DNA]</scope>
    <source>
        <strain evidence="10 11">CEST001</strain>
    </source>
</reference>
<dbReference type="InterPro" id="IPR008979">
    <property type="entry name" value="Galactose-bd-like_sf"/>
</dbReference>
<evidence type="ECO:0000313" key="11">
    <source>
        <dbReference type="Proteomes" id="UP000531659"/>
    </source>
</evidence>
<dbReference type="EC" id="3.2.1.23" evidence="3 8"/>
<dbReference type="Pfam" id="PF16353">
    <property type="entry name" value="LacZ_4"/>
    <property type="match status" value="1"/>
</dbReference>
<sequence>MNFKIPSLDWLSDTSVFAVNRIEAHSDHKYYLTKEEESSGKMDLRQSLNGNWKFSFAVNPSSRIKDFYKPEFDCHCFKDIEVPAHIQLQGYDKPQYINTMYPWDGHSELIPPEVSREYNPVGSYVKYFDIDENIKGGPVYISFQGVENAFYLWLNGEFIGYSEDSFTPAEFDLTKLIKDGENKLAVEVYKRSTGSWLEDQDFWRFSGIFRDVYLYSVPETHIQDLFVKTNLDKSYKNAVLNLDLKIKGEINSTIDLELMDKDGIVVVKDIGTSLAKIISLDLNVNDVELWSAENPYLYTLFAIIRGLDGEVVEVISQKVGFRSFEMINKIMTINGKRIVFKGINRHEFNCRKGRAITKEDMLWDIKFLKQNNINAVRTSHYPNQTHWYELCDEYGIYLIDETNLETHGSWQKMGKIKPDWVIPGSKKQWLDIVLDRATSMLERDKNHPSILIWSCGNESFGGENIYKMSKYFREKDPSRLVHYEGIFWDRSFNKTSDMESRMYAKVFEIEEYLNNDPEKPYISCEYMHAMGNSCGALHKYVELESKYPLYQGGFIWDYIDQFLIKKDKFNQEVMAYGGDFDDRPTDYNFCGDGIVYADRKPSPKVIEVKKLYQNIKLTIDRNGVLVKNENLFIDTSDYILEYCLELNGKEIYKDFIIVIVKPCEEKYVSFKLPEVKTFGEYALNVSFKLKDGNVWAEALHVVAFDQYVFNVEGTIDAKKLTKIQVVHGDVNIGVKNDDFSVLFSKQEGGMVSLRYDGIEMITKAPMPIYWRAMTDNDKGTNHGFRCGQWLQASMFQSCIDVNVIEDDYSIIVEYTYALLAGIQAEVKIVYTVYSNGEIKVSCDYKGVKGMPELPIFGMAFKLSSDYDNFKWYGKGPEENYVDRLHGATLGIFEKSVEENVSGYIVPQESGNHTGVRWAKIKDKNGFGIEFEGSKVPFELGVSPYTACELQNAYHHNELPKVNYTVVTIAAKQMGVGGDDSWGAPVHKEYLIDSSKDIHFEFTMRKCLE</sequence>
<dbReference type="InterPro" id="IPR050347">
    <property type="entry name" value="Bact_Beta-galactosidase"/>
</dbReference>
<dbReference type="SMART" id="SM01038">
    <property type="entry name" value="Bgal_small_N"/>
    <property type="match status" value="1"/>
</dbReference>
<evidence type="ECO:0000256" key="2">
    <source>
        <dbReference type="ARBA" id="ARBA00007401"/>
    </source>
</evidence>
<dbReference type="Pfam" id="PF02837">
    <property type="entry name" value="Glyco_hydro_2_N"/>
    <property type="match status" value="1"/>
</dbReference>
<dbReference type="Gene3D" id="2.60.40.10">
    <property type="entry name" value="Immunoglobulins"/>
    <property type="match status" value="2"/>
</dbReference>
<dbReference type="PROSITE" id="PS00608">
    <property type="entry name" value="GLYCOSYL_HYDROL_F2_2"/>
    <property type="match status" value="1"/>
</dbReference>
<dbReference type="Pfam" id="PF00703">
    <property type="entry name" value="Glyco_hydro_2"/>
    <property type="match status" value="1"/>
</dbReference>
<feature type="domain" description="Beta galactosidase small chain/" evidence="9">
    <location>
        <begin position="733"/>
        <end position="1004"/>
    </location>
</feature>
<dbReference type="SUPFAM" id="SSF74650">
    <property type="entry name" value="Galactose mutarotase-like"/>
    <property type="match status" value="1"/>
</dbReference>
<dbReference type="Gene3D" id="2.60.120.260">
    <property type="entry name" value="Galactose-binding domain-like"/>
    <property type="match status" value="1"/>
</dbReference>
<dbReference type="InterPro" id="IPR006102">
    <property type="entry name" value="Ig-like_GH2"/>
</dbReference>
<dbReference type="InterPro" id="IPR032312">
    <property type="entry name" value="LacZ_4"/>
</dbReference>
<evidence type="ECO:0000256" key="4">
    <source>
        <dbReference type="ARBA" id="ARBA00013303"/>
    </source>
</evidence>
<evidence type="ECO:0000256" key="3">
    <source>
        <dbReference type="ARBA" id="ARBA00012756"/>
    </source>
</evidence>
<dbReference type="PRINTS" id="PR00132">
    <property type="entry name" value="GLHYDRLASE2"/>
</dbReference>
<proteinExistence type="inferred from homology"/>
<dbReference type="Gene3D" id="2.70.98.10">
    <property type="match status" value="1"/>
</dbReference>
<dbReference type="Pfam" id="PF02929">
    <property type="entry name" value="Bgal_small_N"/>
    <property type="match status" value="1"/>
</dbReference>
<evidence type="ECO:0000256" key="1">
    <source>
        <dbReference type="ARBA" id="ARBA00001412"/>
    </source>
</evidence>
<evidence type="ECO:0000256" key="5">
    <source>
        <dbReference type="ARBA" id="ARBA00022801"/>
    </source>
</evidence>